<dbReference type="RefSeq" id="WP_235323389.1">
    <property type="nucleotide sequence ID" value="NZ_JAFBIT010000002.1"/>
</dbReference>
<name>A0ABS9CMG6_9FIRM</name>
<dbReference type="InterPro" id="IPR025328">
    <property type="entry name" value="DUF4234"/>
</dbReference>
<organism evidence="3 4">
    <name type="scientific">Anaeromassilibacillus senegalensis</name>
    <dbReference type="NCBI Taxonomy" id="1673717"/>
    <lineage>
        <taxon>Bacteria</taxon>
        <taxon>Bacillati</taxon>
        <taxon>Bacillota</taxon>
        <taxon>Clostridia</taxon>
        <taxon>Eubacteriales</taxon>
        <taxon>Acutalibacteraceae</taxon>
        <taxon>Anaeromassilibacillus</taxon>
    </lineage>
</organism>
<dbReference type="Proteomes" id="UP001299220">
    <property type="component" value="Unassembled WGS sequence"/>
</dbReference>
<feature type="transmembrane region" description="Helical" evidence="1">
    <location>
        <begin position="24"/>
        <end position="44"/>
    </location>
</feature>
<evidence type="ECO:0000256" key="1">
    <source>
        <dbReference type="SAM" id="Phobius"/>
    </source>
</evidence>
<gene>
    <name evidence="3" type="ORF">JQM67_06935</name>
</gene>
<proteinExistence type="predicted"/>
<comment type="caution">
    <text evidence="3">The sequence shown here is derived from an EMBL/GenBank/DDBJ whole genome shotgun (WGS) entry which is preliminary data.</text>
</comment>
<keyword evidence="1" id="KW-0812">Transmembrane</keyword>
<sequence>MSNTPNVQQPVPMPMKPMNTERKLWKYIVFSILTCGIYSIVFWSSVGEDLNLTASRRDGKKTMHYCLIFFLLQEITCGIMGIIWFHQISQRIGDEARARGFQTDLGSSTYWLWNVLGSLIIVGPFIYVNKICEAMNAIAASYNANGL</sequence>
<feature type="transmembrane region" description="Helical" evidence="1">
    <location>
        <begin position="110"/>
        <end position="128"/>
    </location>
</feature>
<evidence type="ECO:0000313" key="3">
    <source>
        <dbReference type="EMBL" id="MCF2652331.1"/>
    </source>
</evidence>
<reference evidence="3 4" key="1">
    <citation type="submission" date="2020-12" db="EMBL/GenBank/DDBJ databases">
        <title>Whole genome sequences of gut porcine anaerobes.</title>
        <authorList>
            <person name="Kubasova T."/>
            <person name="Jahodarova E."/>
            <person name="Rychlik I."/>
        </authorList>
    </citation>
    <scope>NUCLEOTIDE SEQUENCE [LARGE SCALE GENOMIC DNA]</scope>
    <source>
        <strain evidence="3 4">An867</strain>
    </source>
</reference>
<keyword evidence="1" id="KW-1133">Transmembrane helix</keyword>
<evidence type="ECO:0000313" key="4">
    <source>
        <dbReference type="Proteomes" id="UP001299220"/>
    </source>
</evidence>
<dbReference type="Pfam" id="PF14018">
    <property type="entry name" value="DUF4234"/>
    <property type="match status" value="1"/>
</dbReference>
<protein>
    <submittedName>
        <fullName evidence="3">DUF4234 domain-containing protein</fullName>
    </submittedName>
</protein>
<keyword evidence="4" id="KW-1185">Reference proteome</keyword>
<accession>A0ABS9CMG6</accession>
<feature type="domain" description="DUF4234" evidence="2">
    <location>
        <begin position="22"/>
        <end position="93"/>
    </location>
</feature>
<feature type="transmembrane region" description="Helical" evidence="1">
    <location>
        <begin position="65"/>
        <end position="85"/>
    </location>
</feature>
<evidence type="ECO:0000259" key="2">
    <source>
        <dbReference type="Pfam" id="PF14018"/>
    </source>
</evidence>
<dbReference type="EMBL" id="JAFBIT010000002">
    <property type="protein sequence ID" value="MCF2652331.1"/>
    <property type="molecule type" value="Genomic_DNA"/>
</dbReference>
<keyword evidence="1" id="KW-0472">Membrane</keyword>